<dbReference type="eggNOG" id="ENOG5031NIM">
    <property type="taxonomic scope" value="Bacteria"/>
</dbReference>
<proteinExistence type="predicted"/>
<dbReference type="Gene3D" id="2.60.40.10">
    <property type="entry name" value="Immunoglobulins"/>
    <property type="match status" value="1"/>
</dbReference>
<dbReference type="Proteomes" id="UP000004913">
    <property type="component" value="Unassembled WGS sequence"/>
</dbReference>
<sequence>MKKIIFISIILLMYTKVYIKAQETITISGQVTDFEGMPKDSSVVRLLYPDFSNAYITYTDEDGYYKLENVEKGKYMAMYAMRKKEYPRENAVPKDDMRLEFWAWNVIANKDLVINPRYHRLEVYGTTVFQNFGGYPGFFIYFRPMSITKYLSYSQEIYLDKKKAEQVADISVKPENLAIKVFADNELLKINSIQPIEEFLGGMPITGYIVQVDKPKNKPAKPYIVFRIEAENKEYKEKGESLYFYEFPEFKQPINKQ</sequence>
<dbReference type="STRING" id="742766.HMPREF9455_01955"/>
<organism evidence="1 2">
    <name type="scientific">Dysgonomonas gadei ATCC BAA-286</name>
    <dbReference type="NCBI Taxonomy" id="742766"/>
    <lineage>
        <taxon>Bacteria</taxon>
        <taxon>Pseudomonadati</taxon>
        <taxon>Bacteroidota</taxon>
        <taxon>Bacteroidia</taxon>
        <taxon>Bacteroidales</taxon>
        <taxon>Dysgonomonadaceae</taxon>
        <taxon>Dysgonomonas</taxon>
    </lineage>
</organism>
<comment type="caution">
    <text evidence="1">The sequence shown here is derived from an EMBL/GenBank/DDBJ whole genome shotgun (WGS) entry which is preliminary data.</text>
</comment>
<dbReference type="AlphaFoldDB" id="F5IXY8"/>
<dbReference type="InterPro" id="IPR013784">
    <property type="entry name" value="Carb-bd-like_fold"/>
</dbReference>
<dbReference type="RefSeq" id="WP_006799484.1">
    <property type="nucleotide sequence ID" value="NZ_GL891982.1"/>
</dbReference>
<evidence type="ECO:0000313" key="1">
    <source>
        <dbReference type="EMBL" id="EGK01807.1"/>
    </source>
</evidence>
<dbReference type="HOGENOM" id="CLU_1096936_0_0_10"/>
<evidence type="ECO:0008006" key="3">
    <source>
        <dbReference type="Google" id="ProtNLM"/>
    </source>
</evidence>
<keyword evidence="2" id="KW-1185">Reference proteome</keyword>
<evidence type="ECO:0000313" key="2">
    <source>
        <dbReference type="Proteomes" id="UP000004913"/>
    </source>
</evidence>
<dbReference type="InterPro" id="IPR013783">
    <property type="entry name" value="Ig-like_fold"/>
</dbReference>
<name>F5IXY8_9BACT</name>
<accession>F5IXY8</accession>
<reference evidence="1 2" key="1">
    <citation type="submission" date="2011-04" db="EMBL/GenBank/DDBJ databases">
        <title>The Genome Sequence of Dysgonomonas gadei ATCC BAA-286.</title>
        <authorList>
            <consortium name="The Broad Institute Genome Sequencing Platform"/>
            <person name="Earl A."/>
            <person name="Ward D."/>
            <person name="Feldgarden M."/>
            <person name="Gevers D."/>
            <person name="Pudlo N."/>
            <person name="Martens E."/>
            <person name="Allen-Vercoe E."/>
            <person name="Young S.K."/>
            <person name="Zeng Q."/>
            <person name="Gargeya S."/>
            <person name="Fitzgerald M."/>
            <person name="Haas B."/>
            <person name="Abouelleil A."/>
            <person name="Alvarado L."/>
            <person name="Arachchi H.M."/>
            <person name="Berlin A."/>
            <person name="Brown A."/>
            <person name="Chapman S.B."/>
            <person name="Chen Z."/>
            <person name="Dunbar C."/>
            <person name="Freedman E."/>
            <person name="Gearin G."/>
            <person name="Gellesch M."/>
            <person name="Goldberg J."/>
            <person name="Griggs A."/>
            <person name="Gujja S."/>
            <person name="Heiman D."/>
            <person name="Howarth C."/>
            <person name="Larson L."/>
            <person name="Lui A."/>
            <person name="MacDonald P.J.P."/>
            <person name="Mehta T."/>
            <person name="Montmayeur A."/>
            <person name="Murphy C."/>
            <person name="Neiman D."/>
            <person name="Pearson M."/>
            <person name="Priest M."/>
            <person name="Roberts A."/>
            <person name="Saif S."/>
            <person name="Shea T."/>
            <person name="Shenoy N."/>
            <person name="Sisk P."/>
            <person name="Stolte C."/>
            <person name="Sykes S."/>
            <person name="Yandava C."/>
            <person name="Wortman J."/>
            <person name="Nusbaum C."/>
            <person name="Birren B."/>
        </authorList>
    </citation>
    <scope>NUCLEOTIDE SEQUENCE [LARGE SCALE GENOMIC DNA]</scope>
    <source>
        <strain evidence="1 2">ATCC BAA-286</strain>
    </source>
</reference>
<gene>
    <name evidence="1" type="ORF">HMPREF9455_01955</name>
</gene>
<dbReference type="EMBL" id="ADLV01000020">
    <property type="protein sequence ID" value="EGK01807.1"/>
    <property type="molecule type" value="Genomic_DNA"/>
</dbReference>
<protein>
    <recommendedName>
        <fullName evidence="3">Carboxypeptidase regulatory-like domain-containing protein</fullName>
    </recommendedName>
</protein>
<dbReference type="SUPFAM" id="SSF49452">
    <property type="entry name" value="Starch-binding domain-like"/>
    <property type="match status" value="1"/>
</dbReference>
<dbReference type="OrthoDB" id="2678286at2"/>
<dbReference type="GO" id="GO:0030246">
    <property type="term" value="F:carbohydrate binding"/>
    <property type="evidence" value="ECO:0007669"/>
    <property type="project" value="InterPro"/>
</dbReference>